<keyword evidence="11" id="KW-1185">Reference proteome</keyword>
<sequence>MDLLFLGTGAGLPSKTRNVTAIALTLFQERGTFWLFDCGEATQHQIMRSPLSLAKLEKVFITHLHGDHIFGLPGVLSSRSFSGLDRPLDMYGPTGLRAFVEAALAASQTHLTYPLRIHEIPPASGVAEGTAPDGTGPAEPTVVCADHQFTVICLPLHHGIPSYGYRIVEHDAPGTLDVAALTRIGVPAGPIYGQLKRGDAVTLPDGRVLRPDAFVGAPKPGRVIAILGDTRPCDHVVTLAHHADVLVHEATFGEREAALAPSYGHSTAQDAARAAKSANARALILTHISARYDDRDADTLAAEARAIFPNTRLANDFTHITIPRRPAEPDLPQPGPHAEPGPPHALAPPSSGECQAADPNN</sequence>
<protein>
    <recommendedName>
        <fullName evidence="8">Ribonuclease Z</fullName>
        <shortName evidence="8">RNase Z</shortName>
        <ecNumber evidence="8">3.1.26.11</ecNumber>
    </recommendedName>
    <alternativeName>
        <fullName evidence="8">tRNA 3 endonuclease</fullName>
    </alternativeName>
    <alternativeName>
        <fullName evidence="8">tRNase Z</fullName>
    </alternativeName>
</protein>
<dbReference type="EC" id="3.1.26.11" evidence="8"/>
<evidence type="ECO:0000256" key="3">
    <source>
        <dbReference type="ARBA" id="ARBA00022722"/>
    </source>
</evidence>
<dbReference type="InterPro" id="IPR013471">
    <property type="entry name" value="RNase_Z/BN"/>
</dbReference>
<comment type="subunit">
    <text evidence="1 8">Homodimer.</text>
</comment>
<comment type="caution">
    <text evidence="10">The sequence shown here is derived from an EMBL/GenBank/DDBJ whole genome shotgun (WGS) entry which is preliminary data.</text>
</comment>
<keyword evidence="5 8" id="KW-0255">Endonuclease</keyword>
<keyword evidence="2 8" id="KW-0819">tRNA processing</keyword>
<dbReference type="HAMAP" id="MF_01818">
    <property type="entry name" value="RNase_Z_BN"/>
    <property type="match status" value="1"/>
</dbReference>
<keyword evidence="3 8" id="KW-0540">Nuclease</keyword>
<dbReference type="CDD" id="cd07717">
    <property type="entry name" value="RNaseZ_ZiPD-like_MBL-fold"/>
    <property type="match status" value="1"/>
</dbReference>
<evidence type="ECO:0000313" key="10">
    <source>
        <dbReference type="EMBL" id="MDQ0190615.1"/>
    </source>
</evidence>
<keyword evidence="7 8" id="KW-0862">Zinc</keyword>
<feature type="binding site" evidence="8">
    <location>
        <position position="229"/>
    </location>
    <ligand>
        <name>Zn(2+)</name>
        <dbReference type="ChEBI" id="CHEBI:29105"/>
        <label>1</label>
        <note>catalytic</note>
    </ligand>
</feature>
<comment type="cofactor">
    <cofactor evidence="8">
        <name>Zn(2+)</name>
        <dbReference type="ChEBI" id="CHEBI:29105"/>
    </cofactor>
    <text evidence="8">Binds 2 Zn(2+) ions.</text>
</comment>
<evidence type="ECO:0000256" key="1">
    <source>
        <dbReference type="ARBA" id="ARBA00011738"/>
    </source>
</evidence>
<proteinExistence type="inferred from homology"/>
<reference evidence="10 11" key="1">
    <citation type="submission" date="2023-07" db="EMBL/GenBank/DDBJ databases">
        <title>Genomic Encyclopedia of Type Strains, Phase IV (KMG-IV): sequencing the most valuable type-strain genomes for metagenomic binning, comparative biology and taxonomic classification.</title>
        <authorList>
            <person name="Goeker M."/>
        </authorList>
    </citation>
    <scope>NUCLEOTIDE SEQUENCE [LARGE SCALE GENOMIC DNA]</scope>
    <source>
        <strain evidence="10 11">DSM 4006</strain>
    </source>
</reference>
<evidence type="ECO:0000256" key="4">
    <source>
        <dbReference type="ARBA" id="ARBA00022723"/>
    </source>
</evidence>
<dbReference type="PANTHER" id="PTHR46018">
    <property type="entry name" value="ZINC PHOSPHODIESTERASE ELAC PROTEIN 1"/>
    <property type="match status" value="1"/>
</dbReference>
<dbReference type="Proteomes" id="UP001232973">
    <property type="component" value="Unassembled WGS sequence"/>
</dbReference>
<dbReference type="RefSeq" id="WP_274456587.1">
    <property type="nucleotide sequence ID" value="NZ_CP067097.1"/>
</dbReference>
<comment type="catalytic activity">
    <reaction evidence="8">
        <text>Endonucleolytic cleavage of RNA, removing extra 3' nucleotides from tRNA precursor, generating 3' termini of tRNAs. A 3'-hydroxy group is left at the tRNA terminus and a 5'-phosphoryl group is left at the trailer molecule.</text>
        <dbReference type="EC" id="3.1.26.11"/>
    </reaction>
</comment>
<feature type="binding site" evidence="8">
    <location>
        <position position="287"/>
    </location>
    <ligand>
        <name>Zn(2+)</name>
        <dbReference type="ChEBI" id="CHEBI:29105"/>
        <label>2</label>
        <note>catalytic</note>
    </ligand>
</feature>
<feature type="binding site" evidence="8">
    <location>
        <position position="63"/>
    </location>
    <ligand>
        <name>Zn(2+)</name>
        <dbReference type="ChEBI" id="CHEBI:29105"/>
        <label>1</label>
        <note>catalytic</note>
    </ligand>
</feature>
<keyword evidence="4 8" id="KW-0479">Metal-binding</keyword>
<dbReference type="NCBIfam" id="TIGR02651">
    <property type="entry name" value="RNase_Z"/>
    <property type="match status" value="1"/>
</dbReference>
<organism evidence="10 11">
    <name type="scientific">Alicyclobacillus cycloheptanicus</name>
    <dbReference type="NCBI Taxonomy" id="1457"/>
    <lineage>
        <taxon>Bacteria</taxon>
        <taxon>Bacillati</taxon>
        <taxon>Bacillota</taxon>
        <taxon>Bacilli</taxon>
        <taxon>Bacillales</taxon>
        <taxon>Alicyclobacillaceae</taxon>
        <taxon>Alicyclobacillus</taxon>
    </lineage>
</organism>
<evidence type="ECO:0000256" key="2">
    <source>
        <dbReference type="ARBA" id="ARBA00022694"/>
    </source>
</evidence>
<dbReference type="GO" id="GO:0042781">
    <property type="term" value="F:3'-tRNA processing endoribonuclease activity"/>
    <property type="evidence" value="ECO:0007669"/>
    <property type="project" value="UniProtKB-EC"/>
</dbReference>
<evidence type="ECO:0000256" key="5">
    <source>
        <dbReference type="ARBA" id="ARBA00022759"/>
    </source>
</evidence>
<comment type="function">
    <text evidence="8">Zinc phosphodiesterase, which displays some tRNA 3'-processing endonuclease activity. Probably involved in tRNA maturation, by removing a 3'-trailer from precursor tRNA.</text>
</comment>
<dbReference type="NCBIfam" id="NF000801">
    <property type="entry name" value="PRK00055.1-3"/>
    <property type="match status" value="1"/>
</dbReference>
<evidence type="ECO:0000313" key="11">
    <source>
        <dbReference type="Proteomes" id="UP001232973"/>
    </source>
</evidence>
<accession>A0ABT9XJX7</accession>
<feature type="active site" description="Proton acceptor" evidence="8">
    <location>
        <position position="67"/>
    </location>
</feature>
<dbReference type="InterPro" id="IPR036866">
    <property type="entry name" value="RibonucZ/Hydroxyglut_hydro"/>
</dbReference>
<keyword evidence="6 8" id="KW-0378">Hydrolase</keyword>
<comment type="similarity">
    <text evidence="8">Belongs to the RNase Z family.</text>
</comment>
<evidence type="ECO:0000256" key="9">
    <source>
        <dbReference type="SAM" id="MobiDB-lite"/>
    </source>
</evidence>
<dbReference type="PANTHER" id="PTHR46018:SF2">
    <property type="entry name" value="ZINC PHOSPHODIESTERASE ELAC PROTEIN 1"/>
    <property type="match status" value="1"/>
</dbReference>
<name>A0ABT9XJX7_9BACL</name>
<feature type="binding site" evidence="8">
    <location>
        <position position="229"/>
    </location>
    <ligand>
        <name>Zn(2+)</name>
        <dbReference type="ChEBI" id="CHEBI:29105"/>
        <label>2</label>
        <note>catalytic</note>
    </ligand>
</feature>
<feature type="binding site" evidence="8">
    <location>
        <position position="68"/>
    </location>
    <ligand>
        <name>Zn(2+)</name>
        <dbReference type="ChEBI" id="CHEBI:29105"/>
        <label>2</label>
        <note>catalytic</note>
    </ligand>
</feature>
<dbReference type="SUPFAM" id="SSF56281">
    <property type="entry name" value="Metallo-hydrolase/oxidoreductase"/>
    <property type="match status" value="1"/>
</dbReference>
<feature type="binding site" evidence="8">
    <location>
        <position position="65"/>
    </location>
    <ligand>
        <name>Zn(2+)</name>
        <dbReference type="ChEBI" id="CHEBI:29105"/>
        <label>1</label>
        <note>catalytic</note>
    </ligand>
</feature>
<feature type="region of interest" description="Disordered" evidence="9">
    <location>
        <begin position="323"/>
        <end position="361"/>
    </location>
</feature>
<gene>
    <name evidence="8" type="primary">rnz</name>
    <name evidence="10" type="ORF">J2S03_002482</name>
</gene>
<dbReference type="Gene3D" id="3.60.15.10">
    <property type="entry name" value="Ribonuclease Z/Hydroxyacylglutathione hydrolase-like"/>
    <property type="match status" value="1"/>
</dbReference>
<evidence type="ECO:0000256" key="7">
    <source>
        <dbReference type="ARBA" id="ARBA00022833"/>
    </source>
</evidence>
<feature type="binding site" evidence="8">
    <location>
        <position position="158"/>
    </location>
    <ligand>
        <name>Zn(2+)</name>
        <dbReference type="ChEBI" id="CHEBI:29105"/>
        <label>1</label>
        <note>catalytic</note>
    </ligand>
</feature>
<evidence type="ECO:0000256" key="6">
    <source>
        <dbReference type="ARBA" id="ARBA00022801"/>
    </source>
</evidence>
<dbReference type="EMBL" id="JAUSTP010000021">
    <property type="protein sequence ID" value="MDQ0190615.1"/>
    <property type="molecule type" value="Genomic_DNA"/>
</dbReference>
<evidence type="ECO:0000256" key="8">
    <source>
        <dbReference type="HAMAP-Rule" id="MF_01818"/>
    </source>
</evidence>
<feature type="compositionally biased region" description="Pro residues" evidence="9">
    <location>
        <begin position="329"/>
        <end position="346"/>
    </location>
</feature>
<dbReference type="Pfam" id="PF23023">
    <property type="entry name" value="Anti-Pycsar_Apyc1"/>
    <property type="match status" value="1"/>
</dbReference>
<feature type="binding site" evidence="8">
    <location>
        <position position="67"/>
    </location>
    <ligand>
        <name>Zn(2+)</name>
        <dbReference type="ChEBI" id="CHEBI:29105"/>
        <label>2</label>
        <note>catalytic</note>
    </ligand>
</feature>